<accession>A0A1M4STF4</accession>
<dbReference type="SUPFAM" id="SSF46689">
    <property type="entry name" value="Homeodomain-like"/>
    <property type="match status" value="2"/>
</dbReference>
<dbReference type="Gene3D" id="1.10.10.60">
    <property type="entry name" value="Homeodomain-like"/>
    <property type="match status" value="2"/>
</dbReference>
<keyword evidence="3" id="KW-0804">Transcription</keyword>
<dbReference type="PANTHER" id="PTHR43280:SF2">
    <property type="entry name" value="HTH-TYPE TRANSCRIPTIONAL REGULATOR EXSA"/>
    <property type="match status" value="1"/>
</dbReference>
<dbReference type="GO" id="GO:0003700">
    <property type="term" value="F:DNA-binding transcription factor activity"/>
    <property type="evidence" value="ECO:0007669"/>
    <property type="project" value="InterPro"/>
</dbReference>
<evidence type="ECO:0000313" key="6">
    <source>
        <dbReference type="Proteomes" id="UP000184035"/>
    </source>
</evidence>
<proteinExistence type="predicted"/>
<evidence type="ECO:0000256" key="2">
    <source>
        <dbReference type="ARBA" id="ARBA00023125"/>
    </source>
</evidence>
<dbReference type="EMBL" id="FQVM01000001">
    <property type="protein sequence ID" value="SHE35471.1"/>
    <property type="molecule type" value="Genomic_DNA"/>
</dbReference>
<dbReference type="InterPro" id="IPR018060">
    <property type="entry name" value="HTH_AraC"/>
</dbReference>
<dbReference type="GO" id="GO:0043565">
    <property type="term" value="F:sequence-specific DNA binding"/>
    <property type="evidence" value="ECO:0007669"/>
    <property type="project" value="InterPro"/>
</dbReference>
<sequence length="222" mass="26195">MEIANKYLYEDKIKTKILSDRLEDVINEYKIFSSSFIQNNNNNLRVKKNHLIILLVSLSRTLCSQESNCICLKTICDEFIDKIENCNGIKEITHLGEEAIKSYYKFIINCSTRRENIIIKNAIRFIENNLFENLSLELISKNIHISKNYLSILFKQNTNYKISEFINIKRIDKAKELLICSDLPLSYISDVCGFKNQSYFSTVFRKVVKVSPFHYRHTYKKY</sequence>
<keyword evidence="6" id="KW-1185">Reference proteome</keyword>
<reference evidence="5 6" key="1">
    <citation type="submission" date="2016-11" db="EMBL/GenBank/DDBJ databases">
        <authorList>
            <person name="Jaros S."/>
            <person name="Januszkiewicz K."/>
            <person name="Wedrychowicz H."/>
        </authorList>
    </citation>
    <scope>NUCLEOTIDE SEQUENCE [LARGE SCALE GENOMIC DNA]</scope>
    <source>
        <strain evidence="5 6">DSM 2631</strain>
    </source>
</reference>
<dbReference type="STRING" id="1533.SAMN05443638_101165"/>
<keyword evidence="2 5" id="KW-0238">DNA-binding</keyword>
<dbReference type="PROSITE" id="PS01124">
    <property type="entry name" value="HTH_ARAC_FAMILY_2"/>
    <property type="match status" value="1"/>
</dbReference>
<evidence type="ECO:0000256" key="1">
    <source>
        <dbReference type="ARBA" id="ARBA00023015"/>
    </source>
</evidence>
<dbReference type="Proteomes" id="UP000184035">
    <property type="component" value="Unassembled WGS sequence"/>
</dbReference>
<feature type="domain" description="HTH araC/xylS-type" evidence="4">
    <location>
        <begin position="120"/>
        <end position="218"/>
    </location>
</feature>
<dbReference type="OrthoDB" id="1934152at2"/>
<evidence type="ECO:0000259" key="4">
    <source>
        <dbReference type="PROSITE" id="PS01124"/>
    </source>
</evidence>
<dbReference type="SMART" id="SM00342">
    <property type="entry name" value="HTH_ARAC"/>
    <property type="match status" value="1"/>
</dbReference>
<dbReference type="InterPro" id="IPR009057">
    <property type="entry name" value="Homeodomain-like_sf"/>
</dbReference>
<evidence type="ECO:0000256" key="3">
    <source>
        <dbReference type="ARBA" id="ARBA00023163"/>
    </source>
</evidence>
<gene>
    <name evidence="5" type="ORF">SAMN05443638_101165</name>
</gene>
<dbReference type="AlphaFoldDB" id="A0A1M4STF4"/>
<dbReference type="InterPro" id="IPR018062">
    <property type="entry name" value="HTH_AraC-typ_CS"/>
</dbReference>
<protein>
    <submittedName>
        <fullName evidence="5">AraC-type DNA-binding protein</fullName>
    </submittedName>
</protein>
<dbReference type="Pfam" id="PF12833">
    <property type="entry name" value="HTH_18"/>
    <property type="match status" value="1"/>
</dbReference>
<dbReference type="RefSeq" id="WP_072892324.1">
    <property type="nucleotide sequence ID" value="NZ_FQVM01000001.1"/>
</dbReference>
<evidence type="ECO:0000313" key="5">
    <source>
        <dbReference type="EMBL" id="SHE35471.1"/>
    </source>
</evidence>
<dbReference type="PANTHER" id="PTHR43280">
    <property type="entry name" value="ARAC-FAMILY TRANSCRIPTIONAL REGULATOR"/>
    <property type="match status" value="1"/>
</dbReference>
<organism evidence="5 6">
    <name type="scientific">Clostridium fallax</name>
    <dbReference type="NCBI Taxonomy" id="1533"/>
    <lineage>
        <taxon>Bacteria</taxon>
        <taxon>Bacillati</taxon>
        <taxon>Bacillota</taxon>
        <taxon>Clostridia</taxon>
        <taxon>Eubacteriales</taxon>
        <taxon>Clostridiaceae</taxon>
        <taxon>Clostridium</taxon>
    </lineage>
</organism>
<dbReference type="PROSITE" id="PS00041">
    <property type="entry name" value="HTH_ARAC_FAMILY_1"/>
    <property type="match status" value="1"/>
</dbReference>
<keyword evidence="1" id="KW-0805">Transcription regulation</keyword>
<name>A0A1M4STF4_9CLOT</name>